<evidence type="ECO:0000256" key="1">
    <source>
        <dbReference type="SAM" id="Phobius"/>
    </source>
</evidence>
<keyword evidence="3" id="KW-1185">Reference proteome</keyword>
<reference evidence="2 3" key="1">
    <citation type="submission" date="2024-01" db="EMBL/GenBank/DDBJ databases">
        <title>Genome assemblies of Stephania.</title>
        <authorList>
            <person name="Yang L."/>
        </authorList>
    </citation>
    <scope>NUCLEOTIDE SEQUENCE [LARGE SCALE GENOMIC DNA]</scope>
    <source>
        <strain evidence="2">YNDBR</strain>
        <tissue evidence="2">Leaf</tissue>
    </source>
</reference>
<organism evidence="2 3">
    <name type="scientific">Stephania yunnanensis</name>
    <dbReference type="NCBI Taxonomy" id="152371"/>
    <lineage>
        <taxon>Eukaryota</taxon>
        <taxon>Viridiplantae</taxon>
        <taxon>Streptophyta</taxon>
        <taxon>Embryophyta</taxon>
        <taxon>Tracheophyta</taxon>
        <taxon>Spermatophyta</taxon>
        <taxon>Magnoliopsida</taxon>
        <taxon>Ranunculales</taxon>
        <taxon>Menispermaceae</taxon>
        <taxon>Menispermoideae</taxon>
        <taxon>Cissampelideae</taxon>
        <taxon>Stephania</taxon>
    </lineage>
</organism>
<evidence type="ECO:0000313" key="3">
    <source>
        <dbReference type="Proteomes" id="UP001420932"/>
    </source>
</evidence>
<gene>
    <name evidence="2" type="ORF">Syun_004071</name>
</gene>
<protein>
    <submittedName>
        <fullName evidence="2">Uncharacterized protein</fullName>
    </submittedName>
</protein>
<feature type="transmembrane region" description="Helical" evidence="1">
    <location>
        <begin position="14"/>
        <end position="33"/>
    </location>
</feature>
<evidence type="ECO:0000313" key="2">
    <source>
        <dbReference type="EMBL" id="KAK9163169.1"/>
    </source>
</evidence>
<comment type="caution">
    <text evidence="2">The sequence shown here is derived from an EMBL/GenBank/DDBJ whole genome shotgun (WGS) entry which is preliminary data.</text>
</comment>
<proteinExistence type="predicted"/>
<accession>A0AAP0L6E3</accession>
<keyword evidence="1" id="KW-0472">Membrane</keyword>
<dbReference type="AlphaFoldDB" id="A0AAP0L6E3"/>
<name>A0AAP0L6E3_9MAGN</name>
<dbReference type="Proteomes" id="UP001420932">
    <property type="component" value="Unassembled WGS sequence"/>
</dbReference>
<sequence length="54" mass="6147">MRSYDIAFMHGSDVTMLVMVAYLGIVGAAWISTRALEMRELFKFNSASRNFDLI</sequence>
<keyword evidence="1" id="KW-1133">Transmembrane helix</keyword>
<dbReference type="EMBL" id="JBBNAF010000002">
    <property type="protein sequence ID" value="KAK9163169.1"/>
    <property type="molecule type" value="Genomic_DNA"/>
</dbReference>
<keyword evidence="1" id="KW-0812">Transmembrane</keyword>